<dbReference type="EMBL" id="BMAO01002089">
    <property type="protein sequence ID" value="GFQ78175.1"/>
    <property type="molecule type" value="Genomic_DNA"/>
</dbReference>
<dbReference type="Proteomes" id="UP000887116">
    <property type="component" value="Unassembled WGS sequence"/>
</dbReference>
<accession>A0A8X6FE76</accession>
<feature type="transmembrane region" description="Helical" evidence="6">
    <location>
        <begin position="169"/>
        <end position="191"/>
    </location>
</feature>
<gene>
    <name evidence="7" type="primary">AVEN_206490_1</name>
    <name evidence="7" type="ORF">TNCT_475231</name>
</gene>
<evidence type="ECO:0000256" key="4">
    <source>
        <dbReference type="ARBA" id="ARBA00022989"/>
    </source>
</evidence>
<evidence type="ECO:0000256" key="1">
    <source>
        <dbReference type="ARBA" id="ARBA00004651"/>
    </source>
</evidence>
<dbReference type="InterPro" id="IPR013604">
    <property type="entry name" value="7TM_chemorcpt"/>
</dbReference>
<feature type="transmembrane region" description="Helical" evidence="6">
    <location>
        <begin position="399"/>
        <end position="418"/>
    </location>
</feature>
<comment type="caution">
    <text evidence="7">The sequence shown here is derived from an EMBL/GenBank/DDBJ whole genome shotgun (WGS) entry which is preliminary data.</text>
</comment>
<comment type="subcellular location">
    <subcellularLocation>
        <location evidence="1">Cell membrane</location>
        <topology evidence="1">Multi-pass membrane protein</topology>
    </subcellularLocation>
</comment>
<feature type="transmembrane region" description="Helical" evidence="6">
    <location>
        <begin position="95"/>
        <end position="116"/>
    </location>
</feature>
<protein>
    <submittedName>
        <fullName evidence="7">Uncharacterized protein</fullName>
    </submittedName>
</protein>
<keyword evidence="8" id="KW-1185">Reference proteome</keyword>
<dbReference type="GO" id="GO:0005886">
    <property type="term" value="C:plasma membrane"/>
    <property type="evidence" value="ECO:0007669"/>
    <property type="project" value="UniProtKB-SubCell"/>
</dbReference>
<dbReference type="AlphaFoldDB" id="A0A8X6FE76"/>
<organism evidence="7 8">
    <name type="scientific">Trichonephila clavata</name>
    <name type="common">Joro spider</name>
    <name type="synonym">Nephila clavata</name>
    <dbReference type="NCBI Taxonomy" id="2740835"/>
    <lineage>
        <taxon>Eukaryota</taxon>
        <taxon>Metazoa</taxon>
        <taxon>Ecdysozoa</taxon>
        <taxon>Arthropoda</taxon>
        <taxon>Chelicerata</taxon>
        <taxon>Arachnida</taxon>
        <taxon>Araneae</taxon>
        <taxon>Araneomorphae</taxon>
        <taxon>Entelegynae</taxon>
        <taxon>Araneoidea</taxon>
        <taxon>Nephilidae</taxon>
        <taxon>Trichonephila</taxon>
    </lineage>
</organism>
<reference evidence="7" key="1">
    <citation type="submission" date="2020-07" db="EMBL/GenBank/DDBJ databases">
        <title>Multicomponent nature underlies the extraordinary mechanical properties of spider dragline silk.</title>
        <authorList>
            <person name="Kono N."/>
            <person name="Nakamura H."/>
            <person name="Mori M."/>
            <person name="Yoshida Y."/>
            <person name="Ohtoshi R."/>
            <person name="Malay A.D."/>
            <person name="Moran D.A.P."/>
            <person name="Tomita M."/>
            <person name="Numata K."/>
            <person name="Arakawa K."/>
        </authorList>
    </citation>
    <scope>NUCLEOTIDE SEQUENCE</scope>
</reference>
<sequence>MKEMFINRRQSCQQHIQKTNIDSQDAYSVEIWSKQKKEEKNSLVKEFEMIFILLQLIGIDAFDYYKDHDRHPSNVNQTNLTKSRIIFCMKVCSRCFFFILLCVKYLVYTLRLFFVWNRIWEYTTFLVTTMVVSIYASVLLRRRAILHVIENLNQIHQKFSGHKPIRGKYFFLVYFIFSQILVAIWGFLLYYSGGSIKPQDIKQKAIILSDYLEPRSFLVLFEHVQALYNFSQVFIISVFAMFYSFTCKCIRDLTRCLIDQQNKNCSSEEIESLISLHVDIMKCVNCMDDNFSYFAFATVFVSMMGTFWGGYRLAFCKTLTAEYFFLKLCLIIINCSTQLLIMLSASFTNELTEEATRRIQCLLCRIPTTKREIKCNMKEDLTQPNSLTLWKIYVMNRSLIISSYASLLTFGILLGALGNSQ</sequence>
<feature type="transmembrane region" description="Helical" evidence="6">
    <location>
        <begin position="323"/>
        <end position="348"/>
    </location>
</feature>
<dbReference type="Pfam" id="PF08395">
    <property type="entry name" value="7tm_7"/>
    <property type="match status" value="1"/>
</dbReference>
<feature type="transmembrane region" description="Helical" evidence="6">
    <location>
        <begin position="122"/>
        <end position="140"/>
    </location>
</feature>
<evidence type="ECO:0000313" key="7">
    <source>
        <dbReference type="EMBL" id="GFQ78175.1"/>
    </source>
</evidence>
<name>A0A8X6FE76_TRICU</name>
<evidence type="ECO:0000256" key="3">
    <source>
        <dbReference type="ARBA" id="ARBA00022692"/>
    </source>
</evidence>
<evidence type="ECO:0000313" key="8">
    <source>
        <dbReference type="Proteomes" id="UP000887116"/>
    </source>
</evidence>
<feature type="transmembrane region" description="Helical" evidence="6">
    <location>
        <begin position="291"/>
        <end position="311"/>
    </location>
</feature>
<dbReference type="GO" id="GO:0050909">
    <property type="term" value="P:sensory perception of taste"/>
    <property type="evidence" value="ECO:0007669"/>
    <property type="project" value="InterPro"/>
</dbReference>
<evidence type="ECO:0000256" key="2">
    <source>
        <dbReference type="ARBA" id="ARBA00022475"/>
    </source>
</evidence>
<keyword evidence="2" id="KW-1003">Cell membrane</keyword>
<keyword evidence="5 6" id="KW-0472">Membrane</keyword>
<keyword evidence="4 6" id="KW-1133">Transmembrane helix</keyword>
<evidence type="ECO:0000256" key="6">
    <source>
        <dbReference type="SAM" id="Phobius"/>
    </source>
</evidence>
<feature type="transmembrane region" description="Helical" evidence="6">
    <location>
        <begin position="226"/>
        <end position="245"/>
    </location>
</feature>
<evidence type="ECO:0000256" key="5">
    <source>
        <dbReference type="ARBA" id="ARBA00023136"/>
    </source>
</evidence>
<keyword evidence="3 6" id="KW-0812">Transmembrane</keyword>
<proteinExistence type="predicted"/>